<feature type="transmembrane region" description="Helical" evidence="7">
    <location>
        <begin position="391"/>
        <end position="412"/>
    </location>
</feature>
<feature type="transmembrane region" description="Helical" evidence="7">
    <location>
        <begin position="432"/>
        <end position="454"/>
    </location>
</feature>
<comment type="similarity">
    <text evidence="6">Belongs to the sodium:neurotransmitter symporter (SNF) (TC 2.A.22) family.</text>
</comment>
<dbReference type="InParanoid" id="A0A140L2E7"/>
<dbReference type="PROSITE" id="PS50267">
    <property type="entry name" value="NA_NEUROTRAN_SYMP_3"/>
    <property type="match status" value="1"/>
</dbReference>
<dbReference type="InterPro" id="IPR000175">
    <property type="entry name" value="Na/ntran_symport"/>
</dbReference>
<evidence type="ECO:0000256" key="3">
    <source>
        <dbReference type="ARBA" id="ARBA00022692"/>
    </source>
</evidence>
<evidence type="ECO:0000256" key="2">
    <source>
        <dbReference type="ARBA" id="ARBA00022448"/>
    </source>
</evidence>
<keyword evidence="3 6" id="KW-0812">Transmembrane</keyword>
<dbReference type="GO" id="GO:0005886">
    <property type="term" value="C:plasma membrane"/>
    <property type="evidence" value="ECO:0007669"/>
    <property type="project" value="TreeGrafter"/>
</dbReference>
<feature type="transmembrane region" description="Helical" evidence="7">
    <location>
        <begin position="361"/>
        <end position="385"/>
    </location>
</feature>
<dbReference type="NCBIfam" id="NF037979">
    <property type="entry name" value="Na_transp"/>
    <property type="match status" value="1"/>
</dbReference>
<feature type="transmembrane region" description="Helical" evidence="7">
    <location>
        <begin position="222"/>
        <end position="247"/>
    </location>
</feature>
<dbReference type="SUPFAM" id="SSF161070">
    <property type="entry name" value="SNF-like"/>
    <property type="match status" value="1"/>
</dbReference>
<name>A0A140L2E7_9FIRM</name>
<comment type="subcellular location">
    <subcellularLocation>
        <location evidence="1">Membrane</location>
        <topology evidence="1">Multi-pass membrane protein</topology>
    </subcellularLocation>
</comment>
<evidence type="ECO:0000256" key="6">
    <source>
        <dbReference type="RuleBase" id="RU003732"/>
    </source>
</evidence>
<dbReference type="InterPro" id="IPR037272">
    <property type="entry name" value="SNS_sf"/>
</dbReference>
<keyword evidence="5 7" id="KW-0472">Membrane</keyword>
<keyword evidence="6" id="KW-0769">Symport</keyword>
<feature type="transmembrane region" description="Helical" evidence="7">
    <location>
        <begin position="185"/>
        <end position="210"/>
    </location>
</feature>
<comment type="caution">
    <text evidence="8">The sequence shown here is derived from an EMBL/GenBank/DDBJ whole genome shotgun (WGS) entry which is preliminary data.</text>
</comment>
<dbReference type="Pfam" id="PF00209">
    <property type="entry name" value="SNF"/>
    <property type="match status" value="2"/>
</dbReference>
<evidence type="ECO:0000256" key="1">
    <source>
        <dbReference type="ARBA" id="ARBA00004141"/>
    </source>
</evidence>
<dbReference type="PATRIC" id="fig|520764.3.peg.2339"/>
<proteinExistence type="inferred from homology"/>
<dbReference type="PANTHER" id="PTHR11616:SF240">
    <property type="entry name" value="BLOATED TUBULES, ISOFORM B-RELATED"/>
    <property type="match status" value="1"/>
</dbReference>
<dbReference type="OrthoDB" id="9762833at2"/>
<feature type="transmembrane region" description="Helical" evidence="7">
    <location>
        <begin position="44"/>
        <end position="66"/>
    </location>
</feature>
<dbReference type="PANTHER" id="PTHR11616">
    <property type="entry name" value="SODIUM/CHLORIDE DEPENDENT TRANSPORTER"/>
    <property type="match status" value="1"/>
</dbReference>
<keyword evidence="2 6" id="KW-0813">Transport</keyword>
<feature type="transmembrane region" description="Helical" evidence="7">
    <location>
        <begin position="259"/>
        <end position="283"/>
    </location>
</feature>
<dbReference type="PRINTS" id="PR00176">
    <property type="entry name" value="NANEUSMPORT"/>
</dbReference>
<protein>
    <recommendedName>
        <fullName evidence="6">Transporter</fullName>
    </recommendedName>
</protein>
<dbReference type="GO" id="GO:0015293">
    <property type="term" value="F:symporter activity"/>
    <property type="evidence" value="ECO:0007669"/>
    <property type="project" value="UniProtKB-KW"/>
</dbReference>
<feature type="transmembrane region" description="Helical" evidence="7">
    <location>
        <begin position="318"/>
        <end position="340"/>
    </location>
</feature>
<dbReference type="AlphaFoldDB" id="A0A140L2E7"/>
<reference evidence="8 9" key="1">
    <citation type="submission" date="2015-12" db="EMBL/GenBank/DDBJ databases">
        <title>Draft genome sequnece of Fervidicola ferrireducens strain Y170.</title>
        <authorList>
            <person name="Patel B.K."/>
        </authorList>
    </citation>
    <scope>NUCLEOTIDE SEQUENCE [LARGE SCALE GENOMIC DNA]</scope>
    <source>
        <strain evidence="8 9">Y170</strain>
    </source>
</reference>
<feature type="transmembrane region" description="Helical" evidence="7">
    <location>
        <begin position="147"/>
        <end position="165"/>
    </location>
</feature>
<dbReference type="EMBL" id="LOED01000040">
    <property type="protein sequence ID" value="KXG74722.1"/>
    <property type="molecule type" value="Genomic_DNA"/>
</dbReference>
<evidence type="ECO:0000313" key="8">
    <source>
        <dbReference type="EMBL" id="KXG74722.1"/>
    </source>
</evidence>
<organism evidence="8 9">
    <name type="scientific">Fervidicola ferrireducens</name>
    <dbReference type="NCBI Taxonomy" id="520764"/>
    <lineage>
        <taxon>Bacteria</taxon>
        <taxon>Bacillati</taxon>
        <taxon>Bacillota</taxon>
        <taxon>Clostridia</taxon>
        <taxon>Thermosediminibacterales</taxon>
        <taxon>Thermosediminibacteraceae</taxon>
        <taxon>Fervidicola</taxon>
    </lineage>
</organism>
<dbReference type="GO" id="GO:0035725">
    <property type="term" value="P:sodium ion transmembrane transport"/>
    <property type="evidence" value="ECO:0007669"/>
    <property type="project" value="TreeGrafter"/>
</dbReference>
<evidence type="ECO:0000256" key="4">
    <source>
        <dbReference type="ARBA" id="ARBA00022989"/>
    </source>
</evidence>
<feature type="transmembrane region" description="Helical" evidence="7">
    <location>
        <begin position="466"/>
        <end position="487"/>
    </location>
</feature>
<dbReference type="Proteomes" id="UP000070427">
    <property type="component" value="Unassembled WGS sequence"/>
</dbReference>
<keyword evidence="4 7" id="KW-1133">Transmembrane helix</keyword>
<dbReference type="RefSeq" id="WP_066354968.1">
    <property type="nucleotide sequence ID" value="NZ_LOED01000040.1"/>
</dbReference>
<evidence type="ECO:0000256" key="7">
    <source>
        <dbReference type="SAM" id="Phobius"/>
    </source>
</evidence>
<dbReference type="PROSITE" id="PS00610">
    <property type="entry name" value="NA_NEUROTRAN_SYMP_1"/>
    <property type="match status" value="1"/>
</dbReference>
<keyword evidence="9" id="KW-1185">Reference proteome</keyword>
<feature type="transmembrane region" description="Helical" evidence="7">
    <location>
        <begin position="12"/>
        <end position="32"/>
    </location>
</feature>
<dbReference type="STRING" id="520764.AN618_21790"/>
<feature type="transmembrane region" description="Helical" evidence="7">
    <location>
        <begin position="87"/>
        <end position="109"/>
    </location>
</feature>
<accession>A0A140L2E7</accession>
<evidence type="ECO:0000313" key="9">
    <source>
        <dbReference type="Proteomes" id="UP000070427"/>
    </source>
</evidence>
<gene>
    <name evidence="8" type="ORF">AN618_21790</name>
</gene>
<dbReference type="CDD" id="cd10334">
    <property type="entry name" value="SLC6sbd_u1"/>
    <property type="match status" value="1"/>
</dbReference>
<evidence type="ECO:0000256" key="5">
    <source>
        <dbReference type="ARBA" id="ARBA00023136"/>
    </source>
</evidence>
<sequence>MENYERDQWKSRAGFIFSTVGAAVGLGNFWRFPFMAYQNGGGAFILPYFFALLTAGVPLMIMEFSFGHKMRGGATLSFAKLGKKYEFIGWWQTMVPLIVMCYYSTIIAWSLNYLVFAITQAWGADPNAFFGGKFLGVSSGPWDLGGFRWNIAAGVIIVWLLNYTITKKGISGGIEKACKVMTPLLAILMVIITIRGLTLPGAAYGLNWFLKPDFSKIMNAKVWIAAYAQVFFSTTLAVGVMIAYASYLSEKSDIVNNSFITVFSNSSFDFMAGLAVFSILGYVSVASGVPFEEVATSGAGVAFVAFPKAISMLPMPKFLQSIFGIMFFFALFIAGISSSISMLESFATAALDKYNMSRESIITRISIGGFLGSMFIATGAGVHILDIVDHFVGNYGIALLGLIEAVLLGYVYGTDKIKEHANRYSDFRIGWWLDFCVKYLTPAILGYMFIQNIINEFKAPYGGYPMSAVVILGWGAAIGMLVAALYLSSRPWTKMDPYLQTDKKVVSEND</sequence>